<dbReference type="EMBL" id="LLXH01001909">
    <property type="protein sequence ID" value="PKC57167.1"/>
    <property type="molecule type" value="Genomic_DNA"/>
</dbReference>
<dbReference type="VEuPathDB" id="FungiDB:RhiirFUN_006201"/>
<comment type="caution">
    <text evidence="1">The sequence shown here is derived from an EMBL/GenBank/DDBJ whole genome shotgun (WGS) entry which is preliminary data.</text>
</comment>
<organism evidence="1 2">
    <name type="scientific">Rhizophagus irregularis</name>
    <dbReference type="NCBI Taxonomy" id="588596"/>
    <lineage>
        <taxon>Eukaryota</taxon>
        <taxon>Fungi</taxon>
        <taxon>Fungi incertae sedis</taxon>
        <taxon>Mucoromycota</taxon>
        <taxon>Glomeromycotina</taxon>
        <taxon>Glomeromycetes</taxon>
        <taxon>Glomerales</taxon>
        <taxon>Glomeraceae</taxon>
        <taxon>Rhizophagus</taxon>
    </lineage>
</organism>
<gene>
    <name evidence="1" type="ORF">RhiirA1_541746</name>
</gene>
<name>A0A2I1F216_9GLOM</name>
<sequence>MYSTSFALWNVLQGTDVKTFTMNVDIGLIQLVKSGGVLHVQITERFGDLGIKVEYFNSEKLPENPPARDNLIFKHSEDYRNRLIEYLSSINHNSLVKDTISQEVVRKRQLRFLVSMMQFTSTINGCQNFEIWLEIILSNEVISYKEVEIKYKQFKTTLANEKVMCIKQVCDNNGVEFQQPSEKDFNFDY</sequence>
<dbReference type="AlphaFoldDB" id="A0A2I1F216"/>
<reference evidence="1 2" key="1">
    <citation type="submission" date="2017-10" db="EMBL/GenBank/DDBJ databases">
        <title>Extensive intraspecific genome diversity in a model arbuscular mycorrhizal fungus.</title>
        <authorList>
            <person name="Chen E.C.H."/>
            <person name="Morin E."/>
            <person name="Baudet D."/>
            <person name="Noel J."/>
            <person name="Ndikumana S."/>
            <person name="Charron P."/>
            <person name="St-Onge C."/>
            <person name="Giorgi J."/>
            <person name="Grigoriev I.V."/>
            <person name="Roux C."/>
            <person name="Martin F.M."/>
            <person name="Corradi N."/>
        </authorList>
    </citation>
    <scope>NUCLEOTIDE SEQUENCE [LARGE SCALE GENOMIC DNA]</scope>
    <source>
        <strain evidence="1 2">A1</strain>
    </source>
</reference>
<accession>A0A2I1F216</accession>
<protein>
    <submittedName>
        <fullName evidence="1">Uncharacterized protein</fullName>
    </submittedName>
</protein>
<dbReference type="Proteomes" id="UP000232688">
    <property type="component" value="Unassembled WGS sequence"/>
</dbReference>
<proteinExistence type="predicted"/>
<dbReference type="VEuPathDB" id="FungiDB:RhiirA1_541746"/>
<evidence type="ECO:0000313" key="1">
    <source>
        <dbReference type="EMBL" id="PKC57167.1"/>
    </source>
</evidence>
<reference evidence="1 2" key="2">
    <citation type="submission" date="2017-10" db="EMBL/GenBank/DDBJ databases">
        <title>Genome analyses suggest a sexual origin of heterokaryosis in a supposedly ancient asexual fungus.</title>
        <authorList>
            <person name="Corradi N."/>
            <person name="Sedzielewska K."/>
            <person name="Noel J."/>
            <person name="Charron P."/>
            <person name="Farinelli L."/>
            <person name="Marton T."/>
            <person name="Kruger M."/>
            <person name="Pelin A."/>
            <person name="Brachmann A."/>
            <person name="Corradi N."/>
        </authorList>
    </citation>
    <scope>NUCLEOTIDE SEQUENCE [LARGE SCALE GENOMIC DNA]</scope>
    <source>
        <strain evidence="1 2">A1</strain>
    </source>
</reference>
<dbReference type="VEuPathDB" id="FungiDB:FUN_005238"/>
<dbReference type="OrthoDB" id="2430833at2759"/>
<dbReference type="VEuPathDB" id="FungiDB:FUN_004058"/>
<evidence type="ECO:0000313" key="2">
    <source>
        <dbReference type="Proteomes" id="UP000232688"/>
    </source>
</evidence>